<name>A0A0G1RWC3_9BACT</name>
<accession>A0A0G1RWC3</accession>
<feature type="region of interest" description="Disordered" evidence="1">
    <location>
        <begin position="327"/>
        <end position="348"/>
    </location>
</feature>
<dbReference type="Proteomes" id="UP000034705">
    <property type="component" value="Unassembled WGS sequence"/>
</dbReference>
<dbReference type="EMBL" id="LCMG01000002">
    <property type="protein sequence ID" value="KKU34273.1"/>
    <property type="molecule type" value="Genomic_DNA"/>
</dbReference>
<reference evidence="2 3" key="1">
    <citation type="journal article" date="2015" name="Nature">
        <title>rRNA introns, odd ribosomes, and small enigmatic genomes across a large radiation of phyla.</title>
        <authorList>
            <person name="Brown C.T."/>
            <person name="Hug L.A."/>
            <person name="Thomas B.C."/>
            <person name="Sharon I."/>
            <person name="Castelle C.J."/>
            <person name="Singh A."/>
            <person name="Wilkins M.J."/>
            <person name="Williams K.H."/>
            <person name="Banfield J.F."/>
        </authorList>
    </citation>
    <scope>NUCLEOTIDE SEQUENCE [LARGE SCALE GENOMIC DNA]</scope>
</reference>
<dbReference type="AlphaFoldDB" id="A0A0G1RWC3"/>
<evidence type="ECO:0000313" key="3">
    <source>
        <dbReference type="Proteomes" id="UP000034705"/>
    </source>
</evidence>
<sequence length="453" mass="51023">MSLFRPSLESSPSAAPAEAVPPVAGSPDTEVRIQRTSEILGEAVMDSVSSVRDSLPEQYRAHFETLRQEIIDFTKAHGIPKESLSKPDLLREVTCKLSTQDLERLALLLERFKHLLIYHELKKEEIDPAKAIEYAEEHYHLCEQYDSQVSLLEQVGILKEGAITGIDGHEYPVPTLEQIASRIFECREILETKHDQGFTKLLLVPFGMSLDALTDALKQFLLKYKKDNPTFNLDTDNPLFVLIGYQRADIGDSPDLVYYPQSFDRYNHQGKTKMEILKEQSKGRWAPASTGVAGEKGLGTPGWTVHLLQPSNLDDQDTETPIGFSSIPRQGQGALQEDENHRPPLESGKTPIEYLSILQKAQDDEDSPYHGETGTTPEDWITAFMIHLSETGKPMDNWRNSKESTFYLTGVFFRFSSRVPCVFWDRGNRRAGLSGVGPHARDEYIGLRSSVMI</sequence>
<evidence type="ECO:0000313" key="2">
    <source>
        <dbReference type="EMBL" id="KKU34273.1"/>
    </source>
</evidence>
<protein>
    <submittedName>
        <fullName evidence="2">Uncharacterized protein</fullName>
    </submittedName>
</protein>
<gene>
    <name evidence="2" type="ORF">UX45_C0002G0070</name>
</gene>
<feature type="compositionally biased region" description="Low complexity" evidence="1">
    <location>
        <begin position="1"/>
        <end position="27"/>
    </location>
</feature>
<proteinExistence type="predicted"/>
<feature type="region of interest" description="Disordered" evidence="1">
    <location>
        <begin position="1"/>
        <end position="29"/>
    </location>
</feature>
<organism evidence="2 3">
    <name type="scientific">Candidatus Uhrbacteria bacterium GW2011_GWF2_46_218</name>
    <dbReference type="NCBI Taxonomy" id="1619001"/>
    <lineage>
        <taxon>Bacteria</taxon>
        <taxon>Candidatus Uhriibacteriota</taxon>
    </lineage>
</organism>
<comment type="caution">
    <text evidence="2">The sequence shown here is derived from an EMBL/GenBank/DDBJ whole genome shotgun (WGS) entry which is preliminary data.</text>
</comment>
<evidence type="ECO:0000256" key="1">
    <source>
        <dbReference type="SAM" id="MobiDB-lite"/>
    </source>
</evidence>